<keyword evidence="2" id="KW-1185">Reference proteome</keyword>
<sequence length="193" mass="21806">MHKSALEQYTDAPANFVKQWQETHQTLSDSSIDEKIKQINALFNTYLTYKTDIVLWEEEDFWATPLQTIGKAQGDCEDYAIAKYLALLALGVPAEKLRLIYVRAQIGGSRSRIFQAHMVLGYYPDLKKPPIILDSLIDDVLPATQRRDLQPVFSFSLEGIWKPGTTKSAASATDRLSRWSNLLDQVKAEGISL</sequence>
<dbReference type="PANTHER" id="PTHR39327:SF1">
    <property type="entry name" value="BLR5470 PROTEIN"/>
    <property type="match status" value="1"/>
</dbReference>
<dbReference type="PANTHER" id="PTHR39327">
    <property type="match status" value="1"/>
</dbReference>
<organism evidence="1 2">
    <name type="scientific">Fluctibacter corallii</name>
    <dbReference type="NCBI Taxonomy" id="2984329"/>
    <lineage>
        <taxon>Bacteria</taxon>
        <taxon>Pseudomonadati</taxon>
        <taxon>Pseudomonadota</taxon>
        <taxon>Gammaproteobacteria</taxon>
        <taxon>Alteromonadales</taxon>
        <taxon>Alteromonadaceae</taxon>
        <taxon>Fluctibacter</taxon>
    </lineage>
</organism>
<accession>A0ABT3A7I3</accession>
<dbReference type="InterPro" id="IPR038765">
    <property type="entry name" value="Papain-like_cys_pep_sf"/>
</dbReference>
<evidence type="ECO:0000313" key="1">
    <source>
        <dbReference type="EMBL" id="MCV2884537.1"/>
    </source>
</evidence>
<evidence type="ECO:0000313" key="2">
    <source>
        <dbReference type="Proteomes" id="UP001652504"/>
    </source>
</evidence>
<dbReference type="SUPFAM" id="SSF54001">
    <property type="entry name" value="Cysteine proteinases"/>
    <property type="match status" value="1"/>
</dbReference>
<dbReference type="Pfam" id="PF06035">
    <property type="entry name" value="Peptidase_C93"/>
    <property type="match status" value="1"/>
</dbReference>
<dbReference type="RefSeq" id="WP_263711820.1">
    <property type="nucleotide sequence ID" value="NZ_JAOWKX010000003.1"/>
</dbReference>
<gene>
    <name evidence="1" type="ORF">OE749_07510</name>
</gene>
<reference evidence="1 2" key="1">
    <citation type="submission" date="2022-10" db="EMBL/GenBank/DDBJ databases">
        <title>Aestuariibacter sp. AA17 isolated from Montipora capitata coral fragment.</title>
        <authorList>
            <person name="Emsley S.A."/>
            <person name="Pfannmuller K.M."/>
            <person name="Loughran R.M."/>
            <person name="Shlafstein M."/>
            <person name="Papke E."/>
            <person name="Saw J.H."/>
            <person name="Ushijima B."/>
            <person name="Videau P."/>
        </authorList>
    </citation>
    <scope>NUCLEOTIDE SEQUENCE [LARGE SCALE GENOMIC DNA]</scope>
    <source>
        <strain evidence="1 2">AA17</strain>
    </source>
</reference>
<protein>
    <submittedName>
        <fullName evidence="1">Transglutaminase-like cysteine peptidase</fullName>
    </submittedName>
</protein>
<dbReference type="InterPro" id="IPR010319">
    <property type="entry name" value="Transglutaminase-like_Cys_pept"/>
</dbReference>
<dbReference type="EMBL" id="JAOWKX010000003">
    <property type="protein sequence ID" value="MCV2884537.1"/>
    <property type="molecule type" value="Genomic_DNA"/>
</dbReference>
<name>A0ABT3A7I3_9ALTE</name>
<comment type="caution">
    <text evidence="1">The sequence shown here is derived from an EMBL/GenBank/DDBJ whole genome shotgun (WGS) entry which is preliminary data.</text>
</comment>
<proteinExistence type="predicted"/>
<dbReference type="Gene3D" id="3.10.620.30">
    <property type="match status" value="1"/>
</dbReference>
<dbReference type="Proteomes" id="UP001652504">
    <property type="component" value="Unassembled WGS sequence"/>
</dbReference>